<evidence type="ECO:0000313" key="2">
    <source>
        <dbReference type="EMBL" id="RPE26624.1"/>
    </source>
</evidence>
<accession>A0A3N4RRC4</accession>
<keyword evidence="3" id="KW-1185">Reference proteome</keyword>
<sequence>MTTAPECPALVELAAVVARAMADGTESQRKRAHWIEQELVRAVERGVMPEGACAGLDRLLSPAGVRAYLEAGRRGMLRRSAGRGSSSAATMRTRRIVLSMFGVWAGVRVVLPPPTGEAEVPDEMTEFQWRVLWRTAAAWSALAPTAVSREMRVRTCAAVGVVRDARLSMAELVAMRVGDLVDGGAAVVVDGQRHALTEQTRNALSRWLEERAALVARLQGSEPTRLWLRTQHGAAGPAGLPLLEETLRVAYRELVAEANASMAGVEGWEPISSLTERLRRSRPLDNTNGGEALAGASRRAEPASWAA</sequence>
<comment type="caution">
    <text evidence="2">The sequence shown here is derived from an EMBL/GenBank/DDBJ whole genome shotgun (WGS) entry which is preliminary data.</text>
</comment>
<protein>
    <submittedName>
        <fullName evidence="2">Uncharacterized protein</fullName>
    </submittedName>
</protein>
<feature type="region of interest" description="Disordered" evidence="1">
    <location>
        <begin position="279"/>
        <end position="307"/>
    </location>
</feature>
<dbReference type="Proteomes" id="UP000266906">
    <property type="component" value="Unassembled WGS sequence"/>
</dbReference>
<organism evidence="2 3">
    <name type="scientific">Kitasatospora cineracea</name>
    <dbReference type="NCBI Taxonomy" id="88074"/>
    <lineage>
        <taxon>Bacteria</taxon>
        <taxon>Bacillati</taxon>
        <taxon>Actinomycetota</taxon>
        <taxon>Actinomycetes</taxon>
        <taxon>Kitasatosporales</taxon>
        <taxon>Streptomycetaceae</taxon>
        <taxon>Kitasatospora</taxon>
    </lineage>
</organism>
<reference evidence="2 3" key="1">
    <citation type="submission" date="2018-11" db="EMBL/GenBank/DDBJ databases">
        <title>Sequencing the genomes of 1000 actinobacteria strains.</title>
        <authorList>
            <person name="Klenk H.-P."/>
        </authorList>
    </citation>
    <scope>NUCLEOTIDE SEQUENCE [LARGE SCALE GENOMIC DNA]</scope>
    <source>
        <strain evidence="2 3">DSM 44781</strain>
    </source>
</reference>
<name>A0A3N4RRC4_9ACTN</name>
<dbReference type="EMBL" id="RKQG01000006">
    <property type="protein sequence ID" value="RPE26624.1"/>
    <property type="molecule type" value="Genomic_DNA"/>
</dbReference>
<dbReference type="AlphaFoldDB" id="A0A3N4RRC4"/>
<proteinExistence type="predicted"/>
<evidence type="ECO:0000256" key="1">
    <source>
        <dbReference type="SAM" id="MobiDB-lite"/>
    </source>
</evidence>
<dbReference type="RefSeq" id="WP_123821792.1">
    <property type="nucleotide sequence ID" value="NZ_RKQG01000006.1"/>
</dbReference>
<gene>
    <name evidence="2" type="ORF">EDD38_7686</name>
</gene>
<evidence type="ECO:0000313" key="3">
    <source>
        <dbReference type="Proteomes" id="UP000266906"/>
    </source>
</evidence>